<name>A0A4R1QFU3_9FIRM</name>
<dbReference type="InterPro" id="IPR023833">
    <property type="entry name" value="Signal_pept_SipW-depend-type"/>
</dbReference>
<comment type="caution">
    <text evidence="1">The sequence shown here is derived from an EMBL/GenBank/DDBJ whole genome shotgun (WGS) entry which is preliminary data.</text>
</comment>
<dbReference type="RefSeq" id="WP_058965701.1">
    <property type="nucleotide sequence ID" value="NZ_CABKVM010000018.1"/>
</dbReference>
<dbReference type="GeneID" id="97381309"/>
<dbReference type="NCBIfam" id="TIGR04088">
    <property type="entry name" value="cognate_SipW"/>
    <property type="match status" value="1"/>
</dbReference>
<dbReference type="Proteomes" id="UP000295184">
    <property type="component" value="Unassembled WGS sequence"/>
</dbReference>
<dbReference type="OrthoDB" id="1827788at2"/>
<dbReference type="EMBL" id="SLUM01000054">
    <property type="protein sequence ID" value="TCL49174.1"/>
    <property type="molecule type" value="Genomic_DNA"/>
</dbReference>
<dbReference type="STRING" id="1650663.GCA_001486665_02659"/>
<gene>
    <name evidence="1" type="ORF">EDD77_1542</name>
</gene>
<evidence type="ECO:0000313" key="2">
    <source>
        <dbReference type="Proteomes" id="UP000295184"/>
    </source>
</evidence>
<organism evidence="1 2">
    <name type="scientific">Allofournierella massiliensis</name>
    <dbReference type="NCBI Taxonomy" id="1650663"/>
    <lineage>
        <taxon>Bacteria</taxon>
        <taxon>Bacillati</taxon>
        <taxon>Bacillota</taxon>
        <taxon>Clostridia</taxon>
        <taxon>Eubacteriales</taxon>
        <taxon>Oscillospiraceae</taxon>
        <taxon>Allofournierella</taxon>
    </lineage>
</organism>
<sequence length="224" mass="24085">MNKKRILTAAVSLSLVAVVGIGATLAYFTDKTEVATNVFTTGNVNVSLIDQAFKNDSDATWTFAENGSGYTYSNIMPGDKLGKNVAVQIEDGSQDCYVAVRVQIKNNNDPEGLTTDMSELYQQVVDASAIHNWLYAETGDSIVFYYPTALTNTSAENIAPLFSYLTVPKTWSNEYLTADLNINVQAAAVQAVNLGAPTAVAEGSRVADTTGECVIELNKLLFAE</sequence>
<protein>
    <submittedName>
        <fullName evidence="1">Putative ribosomally synthesized peptide with SipW-like signal peptide</fullName>
    </submittedName>
</protein>
<evidence type="ECO:0000313" key="1">
    <source>
        <dbReference type="EMBL" id="TCL49174.1"/>
    </source>
</evidence>
<reference evidence="1 2" key="1">
    <citation type="submission" date="2019-03" db="EMBL/GenBank/DDBJ databases">
        <title>Genomic Encyclopedia of Type Strains, Phase IV (KMG-IV): sequencing the most valuable type-strain genomes for metagenomic binning, comparative biology and taxonomic classification.</title>
        <authorList>
            <person name="Goeker M."/>
        </authorList>
    </citation>
    <scope>NUCLEOTIDE SEQUENCE [LARGE SCALE GENOMIC DNA]</scope>
    <source>
        <strain evidence="1 2">DSM 100451</strain>
    </source>
</reference>
<accession>A0A4R1QFU3</accession>
<dbReference type="AlphaFoldDB" id="A0A4R1QFU3"/>
<proteinExistence type="predicted"/>